<dbReference type="PANTHER" id="PTHR43751">
    <property type="entry name" value="SULFATASE"/>
    <property type="match status" value="1"/>
</dbReference>
<accession>A0A1U7CMT0</accession>
<evidence type="ECO:0000313" key="4">
    <source>
        <dbReference type="Proteomes" id="UP000186309"/>
    </source>
</evidence>
<evidence type="ECO:0000313" key="3">
    <source>
        <dbReference type="EMBL" id="APW60216.1"/>
    </source>
</evidence>
<keyword evidence="3" id="KW-0378">Hydrolase</keyword>
<feature type="transmembrane region" description="Helical" evidence="1">
    <location>
        <begin position="42"/>
        <end position="62"/>
    </location>
</feature>
<dbReference type="PANTHER" id="PTHR43751:SF3">
    <property type="entry name" value="SULFATASE N-TERMINAL DOMAIN-CONTAINING PROTEIN"/>
    <property type="match status" value="1"/>
</dbReference>
<dbReference type="InterPro" id="IPR000917">
    <property type="entry name" value="Sulfatase_N"/>
</dbReference>
<evidence type="ECO:0000259" key="2">
    <source>
        <dbReference type="Pfam" id="PF00884"/>
    </source>
</evidence>
<feature type="domain" description="Sulfatase N-terminal" evidence="2">
    <location>
        <begin position="203"/>
        <end position="532"/>
    </location>
</feature>
<keyword evidence="1" id="KW-1133">Transmembrane helix</keyword>
<dbReference type="Proteomes" id="UP000186309">
    <property type="component" value="Chromosome"/>
</dbReference>
<dbReference type="SUPFAM" id="SSF53649">
    <property type="entry name" value="Alkaline phosphatase-like"/>
    <property type="match status" value="1"/>
</dbReference>
<organism evidence="3 4">
    <name type="scientific">Paludisphaera borealis</name>
    <dbReference type="NCBI Taxonomy" id="1387353"/>
    <lineage>
        <taxon>Bacteria</taxon>
        <taxon>Pseudomonadati</taxon>
        <taxon>Planctomycetota</taxon>
        <taxon>Planctomycetia</taxon>
        <taxon>Isosphaerales</taxon>
        <taxon>Isosphaeraceae</taxon>
        <taxon>Paludisphaera</taxon>
    </lineage>
</organism>
<gene>
    <name evidence="3" type="primary">betC_2</name>
    <name evidence="3" type="ORF">BSF38_01682</name>
</gene>
<name>A0A1U7CMT0_9BACT</name>
<keyword evidence="1" id="KW-0472">Membrane</keyword>
<dbReference type="GO" id="GO:0047753">
    <property type="term" value="F:choline-sulfatase activity"/>
    <property type="evidence" value="ECO:0007669"/>
    <property type="project" value="UniProtKB-EC"/>
</dbReference>
<dbReference type="Gene3D" id="3.40.720.10">
    <property type="entry name" value="Alkaline Phosphatase, subunit A"/>
    <property type="match status" value="1"/>
</dbReference>
<proteinExistence type="predicted"/>
<feature type="transmembrane region" description="Helical" evidence="1">
    <location>
        <begin position="106"/>
        <end position="124"/>
    </location>
</feature>
<keyword evidence="1" id="KW-0812">Transmembrane</keyword>
<dbReference type="CDD" id="cd16148">
    <property type="entry name" value="sulfatase_like"/>
    <property type="match status" value="1"/>
</dbReference>
<dbReference type="RefSeq" id="WP_076350692.1">
    <property type="nucleotide sequence ID" value="NZ_CP019082.1"/>
</dbReference>
<dbReference type="Pfam" id="PF00884">
    <property type="entry name" value="Sulfatase"/>
    <property type="match status" value="1"/>
</dbReference>
<sequence length="640" mass="69900">MNTSAPSGRSILPRVRARSEVREPNAATALLTPRGAVAVSTWFGLVAGLAELGLAFGLKPLFDPSPGLFRMNRFILWTMPTVNLVLFLILGMVAAAILCFKPQTRARWALVPLCMLAVLTLLLSFRKLHDVACLVLACGLGYRLAIRLEPRVGSLLRLVRRSLIPLAAVATGMVGLSLGGEIFRESSAAKRLPSLPAAAPKPPNVLLIVLDTVRADRMSLYGYERDTTPSLARLAGRGVTFGQARSTAPWTLPSHASMMTGRWRHELSAGMNRPLDNADPTLAEYLAGHGYDTAGFVANTTYAGAETGLDRGFARYEDHTVSFKDVLWTTVVGRRILCPLFAPQDRRSDGHPCDHLRKNAGHIRRDLLAWVDREGGDDRPFFAFLNLFDAHNPYLPPHEFNAPFGAEPESEHDLKLFERWFILDKSTLTPRDVQLVSDAYDDCLAYLDSQVDGILGDLALRDKLDDTLVIVTADHGEHFGEHGLYGHASSLYDQELRVPLLVLLPKSAHAGRTVADPVSLRDLPATVVDVLGLGADSPFPGRSLARCWSGADGSPTAPDSVLSSVDAPVETAPNQGRSPVFRGPMKAVASGRRVYIRNGDGREELFDVAADPDQTHDLADLDESKPHLDHLRAELIRLLR</sequence>
<dbReference type="KEGG" id="pbor:BSF38_01682"/>
<dbReference type="AlphaFoldDB" id="A0A1U7CMT0"/>
<protein>
    <submittedName>
        <fullName evidence="3">Choline-sulfatase</fullName>
        <ecNumber evidence="3">3.1.6.6</ecNumber>
    </submittedName>
</protein>
<dbReference type="STRING" id="1387353.BSF38_01682"/>
<dbReference type="EMBL" id="CP019082">
    <property type="protein sequence ID" value="APW60216.1"/>
    <property type="molecule type" value="Genomic_DNA"/>
</dbReference>
<dbReference type="InterPro" id="IPR017850">
    <property type="entry name" value="Alkaline_phosphatase_core_sf"/>
</dbReference>
<keyword evidence="4" id="KW-1185">Reference proteome</keyword>
<dbReference type="InterPro" id="IPR052701">
    <property type="entry name" value="GAG_Ulvan_Degrading_Sulfatases"/>
</dbReference>
<feature type="transmembrane region" description="Helical" evidence="1">
    <location>
        <begin position="74"/>
        <end position="100"/>
    </location>
</feature>
<reference evidence="4" key="1">
    <citation type="submission" date="2016-12" db="EMBL/GenBank/DDBJ databases">
        <title>Comparative genomics of four Isosphaeraceae planctomycetes: a common pool of plasmids and glycoside hydrolase genes.</title>
        <authorList>
            <person name="Ivanova A."/>
        </authorList>
    </citation>
    <scope>NUCLEOTIDE SEQUENCE [LARGE SCALE GENOMIC DNA]</scope>
    <source>
        <strain evidence="4">PX4</strain>
    </source>
</reference>
<evidence type="ECO:0000256" key="1">
    <source>
        <dbReference type="SAM" id="Phobius"/>
    </source>
</evidence>
<dbReference type="EC" id="3.1.6.6" evidence="3"/>